<dbReference type="EMBL" id="MU863668">
    <property type="protein sequence ID" value="KAK4097764.1"/>
    <property type="molecule type" value="Genomic_DNA"/>
</dbReference>
<organism evidence="2 3">
    <name type="scientific">Parathielavia hyrcaniae</name>
    <dbReference type="NCBI Taxonomy" id="113614"/>
    <lineage>
        <taxon>Eukaryota</taxon>
        <taxon>Fungi</taxon>
        <taxon>Dikarya</taxon>
        <taxon>Ascomycota</taxon>
        <taxon>Pezizomycotina</taxon>
        <taxon>Sordariomycetes</taxon>
        <taxon>Sordariomycetidae</taxon>
        <taxon>Sordariales</taxon>
        <taxon>Chaetomiaceae</taxon>
        <taxon>Parathielavia</taxon>
    </lineage>
</organism>
<name>A0AAN6PTN9_9PEZI</name>
<keyword evidence="3" id="KW-1185">Reference proteome</keyword>
<reference evidence="2" key="1">
    <citation type="journal article" date="2023" name="Mol. Phylogenet. Evol.">
        <title>Genome-scale phylogeny and comparative genomics of the fungal order Sordariales.</title>
        <authorList>
            <person name="Hensen N."/>
            <person name="Bonometti L."/>
            <person name="Westerberg I."/>
            <person name="Brannstrom I.O."/>
            <person name="Guillou S."/>
            <person name="Cros-Aarteil S."/>
            <person name="Calhoun S."/>
            <person name="Haridas S."/>
            <person name="Kuo A."/>
            <person name="Mondo S."/>
            <person name="Pangilinan J."/>
            <person name="Riley R."/>
            <person name="LaButti K."/>
            <person name="Andreopoulos B."/>
            <person name="Lipzen A."/>
            <person name="Chen C."/>
            <person name="Yan M."/>
            <person name="Daum C."/>
            <person name="Ng V."/>
            <person name="Clum A."/>
            <person name="Steindorff A."/>
            <person name="Ohm R.A."/>
            <person name="Martin F."/>
            <person name="Silar P."/>
            <person name="Natvig D.O."/>
            <person name="Lalanne C."/>
            <person name="Gautier V."/>
            <person name="Ament-Velasquez S.L."/>
            <person name="Kruys A."/>
            <person name="Hutchinson M.I."/>
            <person name="Powell A.J."/>
            <person name="Barry K."/>
            <person name="Miller A.N."/>
            <person name="Grigoriev I.V."/>
            <person name="Debuchy R."/>
            <person name="Gladieux P."/>
            <person name="Hiltunen Thoren M."/>
            <person name="Johannesson H."/>
        </authorList>
    </citation>
    <scope>NUCLEOTIDE SEQUENCE</scope>
    <source>
        <strain evidence="2">CBS 757.83</strain>
    </source>
</reference>
<reference evidence="2" key="2">
    <citation type="submission" date="2023-05" db="EMBL/GenBank/DDBJ databases">
        <authorList>
            <consortium name="Lawrence Berkeley National Laboratory"/>
            <person name="Steindorff A."/>
            <person name="Hensen N."/>
            <person name="Bonometti L."/>
            <person name="Westerberg I."/>
            <person name="Brannstrom I.O."/>
            <person name="Guillou S."/>
            <person name="Cros-Aarteil S."/>
            <person name="Calhoun S."/>
            <person name="Haridas S."/>
            <person name="Kuo A."/>
            <person name="Mondo S."/>
            <person name="Pangilinan J."/>
            <person name="Riley R."/>
            <person name="Labutti K."/>
            <person name="Andreopoulos B."/>
            <person name="Lipzen A."/>
            <person name="Chen C."/>
            <person name="Yanf M."/>
            <person name="Daum C."/>
            <person name="Ng V."/>
            <person name="Clum A."/>
            <person name="Ohm R."/>
            <person name="Martin F."/>
            <person name="Silar P."/>
            <person name="Natvig D."/>
            <person name="Lalanne C."/>
            <person name="Gautier V."/>
            <person name="Ament-Velasquez S.L."/>
            <person name="Kruys A."/>
            <person name="Hutchinson M.I."/>
            <person name="Powell A.J."/>
            <person name="Barry K."/>
            <person name="Miller A.N."/>
            <person name="Grigoriev I.V."/>
            <person name="Debuchy R."/>
            <person name="Gladieux P."/>
            <person name="Thoren M.H."/>
            <person name="Johannesson H."/>
        </authorList>
    </citation>
    <scope>NUCLEOTIDE SEQUENCE</scope>
    <source>
        <strain evidence="2">CBS 757.83</strain>
    </source>
</reference>
<evidence type="ECO:0000313" key="3">
    <source>
        <dbReference type="Proteomes" id="UP001305647"/>
    </source>
</evidence>
<protein>
    <submittedName>
        <fullName evidence="2">Uncharacterized protein</fullName>
    </submittedName>
</protein>
<feature type="region of interest" description="Disordered" evidence="1">
    <location>
        <begin position="1"/>
        <end position="26"/>
    </location>
</feature>
<evidence type="ECO:0000256" key="1">
    <source>
        <dbReference type="SAM" id="MobiDB-lite"/>
    </source>
</evidence>
<evidence type="ECO:0000313" key="2">
    <source>
        <dbReference type="EMBL" id="KAK4097764.1"/>
    </source>
</evidence>
<feature type="non-terminal residue" evidence="2">
    <location>
        <position position="248"/>
    </location>
</feature>
<gene>
    <name evidence="2" type="ORF">N658DRAFT_478301</name>
</gene>
<dbReference type="AlphaFoldDB" id="A0AAN6PTN9"/>
<comment type="caution">
    <text evidence="2">The sequence shown here is derived from an EMBL/GenBank/DDBJ whole genome shotgun (WGS) entry which is preliminary data.</text>
</comment>
<dbReference type="Proteomes" id="UP001305647">
    <property type="component" value="Unassembled WGS sequence"/>
</dbReference>
<accession>A0AAN6PTN9</accession>
<proteinExistence type="predicted"/>
<sequence length="248" mass="27382">MNQLNAEAWQPRKRQRSGTGALDGGPAMRSSFRHELTQVIRASYCCYDAITRRPVRFACRYPVSQSWSNTDVPPGAVGPSAVPCSNVPPDRLVSAHRPIQLSSISVCSPADIDDQHPIEGFVGLIRERSIVSTHSGELLVSTIQDVNGDIGFEHQPGWYRTNWIGGCLRLVLSEAGARKLYGVFQLQSFKRSSLHLAEFFGNLGPFTSIHANGIGGVTFITEDYEVQWMAPGSLNQLRKKSSFFRSNS</sequence>